<dbReference type="RefSeq" id="WP_306889665.1">
    <property type="nucleotide sequence ID" value="NZ_JAUSVR010000004.1"/>
</dbReference>
<keyword evidence="2" id="KW-1185">Reference proteome</keyword>
<evidence type="ECO:0000313" key="2">
    <source>
        <dbReference type="Proteomes" id="UP001235094"/>
    </source>
</evidence>
<proteinExistence type="predicted"/>
<accession>A0ABU0LQG2</accession>
<dbReference type="EMBL" id="JAUSVR010000004">
    <property type="protein sequence ID" value="MDQ0510950.1"/>
    <property type="molecule type" value="Genomic_DNA"/>
</dbReference>
<evidence type="ECO:0000313" key="1">
    <source>
        <dbReference type="EMBL" id="MDQ0510950.1"/>
    </source>
</evidence>
<organism evidence="1 2">
    <name type="scientific">Ancylobacter amanitiformis</name>
    <dbReference type="NCBI Taxonomy" id="217069"/>
    <lineage>
        <taxon>Bacteria</taxon>
        <taxon>Pseudomonadati</taxon>
        <taxon>Pseudomonadota</taxon>
        <taxon>Alphaproteobacteria</taxon>
        <taxon>Hyphomicrobiales</taxon>
        <taxon>Xanthobacteraceae</taxon>
        <taxon>Ancylobacter</taxon>
    </lineage>
</organism>
<comment type="caution">
    <text evidence="1">The sequence shown here is derived from an EMBL/GenBank/DDBJ whole genome shotgun (WGS) entry which is preliminary data.</text>
</comment>
<protein>
    <submittedName>
        <fullName evidence="1">Uncharacterized protein</fullName>
    </submittedName>
</protein>
<reference evidence="1 2" key="1">
    <citation type="submission" date="2023-07" db="EMBL/GenBank/DDBJ databases">
        <title>Genomic Encyclopedia of Type Strains, Phase IV (KMG-IV): sequencing the most valuable type-strain genomes for metagenomic binning, comparative biology and taxonomic classification.</title>
        <authorList>
            <person name="Goeker M."/>
        </authorList>
    </citation>
    <scope>NUCLEOTIDE SEQUENCE [LARGE SCALE GENOMIC DNA]</scope>
    <source>
        <strain evidence="1 2">DSM 15561</strain>
    </source>
</reference>
<sequence length="59" mass="5995">MAKCNGPTPEEIAAAFAGAEEQFGDKSTEFLASIVADQLGIDYGNVFIGLGDAGEGATK</sequence>
<gene>
    <name evidence="1" type="ORF">QOZ99_001838</name>
</gene>
<name>A0ABU0LQG2_9HYPH</name>
<dbReference type="Proteomes" id="UP001235094">
    <property type="component" value="Unassembled WGS sequence"/>
</dbReference>